<protein>
    <submittedName>
        <fullName evidence="1">Uncharacterized protein</fullName>
    </submittedName>
</protein>
<evidence type="ECO:0000313" key="1">
    <source>
        <dbReference type="EMBL" id="KOH46381.1"/>
    </source>
</evidence>
<sequence>MRAAFFVPGRRQWAGLFIFDLQIESHATSANKNQPSTV</sequence>
<comment type="caution">
    <text evidence="1">The sequence shown here is derived from an EMBL/GenBank/DDBJ whole genome shotgun (WGS) entry which is preliminary data.</text>
</comment>
<dbReference type="EMBL" id="LGIA01000030">
    <property type="protein sequence ID" value="KOH46381.1"/>
    <property type="molecule type" value="Genomic_DNA"/>
</dbReference>
<dbReference type="Proteomes" id="UP000036958">
    <property type="component" value="Unassembled WGS sequence"/>
</dbReference>
<name>A0A0L8VD59_9BACT</name>
<reference evidence="2" key="1">
    <citation type="submission" date="2015-07" db="EMBL/GenBank/DDBJ databases">
        <title>Genome sequencing of Sunxiuqinia dokdonensis strain SK.</title>
        <authorList>
            <person name="Ahn S."/>
            <person name="Kim B.-C."/>
        </authorList>
    </citation>
    <scope>NUCLEOTIDE SEQUENCE [LARGE SCALE GENOMIC DNA]</scope>
    <source>
        <strain evidence="2">SK</strain>
    </source>
</reference>
<proteinExistence type="predicted"/>
<gene>
    <name evidence="1" type="ORF">NC99_08120</name>
</gene>
<accession>A0A0L8VD59</accession>
<dbReference type="AlphaFoldDB" id="A0A0L8VD59"/>
<keyword evidence="2" id="KW-1185">Reference proteome</keyword>
<organism evidence="1 2">
    <name type="scientific">Sunxiuqinia dokdonensis</name>
    <dbReference type="NCBI Taxonomy" id="1409788"/>
    <lineage>
        <taxon>Bacteria</taxon>
        <taxon>Pseudomonadati</taxon>
        <taxon>Bacteroidota</taxon>
        <taxon>Bacteroidia</taxon>
        <taxon>Marinilabiliales</taxon>
        <taxon>Prolixibacteraceae</taxon>
        <taxon>Sunxiuqinia</taxon>
    </lineage>
</organism>
<evidence type="ECO:0000313" key="2">
    <source>
        <dbReference type="Proteomes" id="UP000036958"/>
    </source>
</evidence>